<dbReference type="GO" id="GO:0016831">
    <property type="term" value="F:carboxy-lyase activity"/>
    <property type="evidence" value="ECO:0007669"/>
    <property type="project" value="InterPro"/>
</dbReference>
<dbReference type="PANTHER" id="PTHR21240:SF28">
    <property type="entry name" value="ISO-OROTATE DECARBOXYLASE (EUROFUNG)"/>
    <property type="match status" value="1"/>
</dbReference>
<dbReference type="GO" id="GO:0019748">
    <property type="term" value="P:secondary metabolic process"/>
    <property type="evidence" value="ECO:0007669"/>
    <property type="project" value="TreeGrafter"/>
</dbReference>
<keyword evidence="1" id="KW-0456">Lyase</keyword>
<dbReference type="AlphaFoldDB" id="A0A975FRP8"/>
<dbReference type="GO" id="GO:0016787">
    <property type="term" value="F:hydrolase activity"/>
    <property type="evidence" value="ECO:0007669"/>
    <property type="project" value="InterPro"/>
</dbReference>
<feature type="domain" description="Amidohydrolase-related" evidence="2">
    <location>
        <begin position="3"/>
        <end position="323"/>
    </location>
</feature>
<dbReference type="KEGG" id="aarc:G127AT_07425"/>
<organism evidence="3 4">
    <name type="scientific">Agromyces archimandritae</name>
    <dbReference type="NCBI Taxonomy" id="2781962"/>
    <lineage>
        <taxon>Bacteria</taxon>
        <taxon>Bacillati</taxon>
        <taxon>Actinomycetota</taxon>
        <taxon>Actinomycetes</taxon>
        <taxon>Micrococcales</taxon>
        <taxon>Microbacteriaceae</taxon>
        <taxon>Agromyces</taxon>
    </lineage>
</organism>
<dbReference type="InterPro" id="IPR032466">
    <property type="entry name" value="Metal_Hydrolase"/>
</dbReference>
<dbReference type="PANTHER" id="PTHR21240">
    <property type="entry name" value="2-AMINO-3-CARBOXYLMUCONATE-6-SEMIALDEHYDE DECARBOXYLASE"/>
    <property type="match status" value="1"/>
</dbReference>
<accession>A0A975FRP8</accession>
<dbReference type="SUPFAM" id="SSF51556">
    <property type="entry name" value="Metallo-dependent hydrolases"/>
    <property type="match status" value="1"/>
</dbReference>
<dbReference type="Proteomes" id="UP000671914">
    <property type="component" value="Chromosome"/>
</dbReference>
<keyword evidence="4" id="KW-1185">Reference proteome</keyword>
<dbReference type="Gene3D" id="3.20.20.140">
    <property type="entry name" value="Metal-dependent hydrolases"/>
    <property type="match status" value="1"/>
</dbReference>
<gene>
    <name evidence="3" type="ORF">G127AT_07425</name>
</gene>
<evidence type="ECO:0000259" key="2">
    <source>
        <dbReference type="Pfam" id="PF04909"/>
    </source>
</evidence>
<proteinExistence type="predicted"/>
<reference evidence="3" key="1">
    <citation type="submission" date="2021-03" db="EMBL/GenBank/DDBJ databases">
        <title>Agromyces archimandritus sp. nov., isolated from the cockroach Archimandrita tessellata.</title>
        <authorList>
            <person name="Guzman J."/>
            <person name="Ortuzar M."/>
            <person name="Poehlein A."/>
            <person name="Daniel R."/>
            <person name="Trujillo M."/>
            <person name="Vilcinskas A."/>
        </authorList>
    </citation>
    <scope>NUCLEOTIDE SEQUENCE</scope>
    <source>
        <strain evidence="3">G127AT</strain>
    </source>
</reference>
<evidence type="ECO:0000313" key="4">
    <source>
        <dbReference type="Proteomes" id="UP000671914"/>
    </source>
</evidence>
<sequence>MRIDLHSHFYPKEFFDIIEEADSDFSFGVGTDGMRFIAYQGARFFGLTEPMSRMDLRLEAMDRAGVDVAVMSVGPLPQFIKDRDQQIRAAKFLNDRYAELIAENPDRLGAYATVPMADPKAALAEVDRMVDGAGFNGVILPSNIAGDYYDDPRFEPFLSEANDRGLTLFMHPLLAPANNTLRDFVMGPILGFMFDTTISVARLAYSGTLDRYPNITWHIGHAGGAVAWLMERIDNGYRDYAEDRKHIDHLPSESIKRLYFDTVTFNPHNLRFLRDIVGTDHMVLGTDFPHPLGGIEKGVASIEAMEVPRHEKEQIFSGTALSILNNAERLGQAQLVAAV</sequence>
<protein>
    <submittedName>
        <fullName evidence="3">Amidohydrolase</fullName>
    </submittedName>
</protein>
<name>A0A975FRP8_9MICO</name>
<dbReference type="InterPro" id="IPR032465">
    <property type="entry name" value="ACMSD"/>
</dbReference>
<evidence type="ECO:0000313" key="3">
    <source>
        <dbReference type="EMBL" id="QTX06001.1"/>
    </source>
</evidence>
<dbReference type="GO" id="GO:0005737">
    <property type="term" value="C:cytoplasm"/>
    <property type="evidence" value="ECO:0007669"/>
    <property type="project" value="TreeGrafter"/>
</dbReference>
<evidence type="ECO:0000256" key="1">
    <source>
        <dbReference type="ARBA" id="ARBA00023239"/>
    </source>
</evidence>
<dbReference type="Pfam" id="PF04909">
    <property type="entry name" value="Amidohydro_2"/>
    <property type="match status" value="1"/>
</dbReference>
<dbReference type="InterPro" id="IPR006680">
    <property type="entry name" value="Amidohydro-rel"/>
</dbReference>
<dbReference type="EMBL" id="CP071696">
    <property type="protein sequence ID" value="QTX06001.1"/>
    <property type="molecule type" value="Genomic_DNA"/>
</dbReference>
<dbReference type="RefSeq" id="WP_210901519.1">
    <property type="nucleotide sequence ID" value="NZ_CP071696.1"/>
</dbReference>